<dbReference type="InterPro" id="IPR025889">
    <property type="entry name" value="GSP17M-like_dom"/>
</dbReference>
<keyword evidence="4" id="KW-1185">Reference proteome</keyword>
<feature type="domain" description="DUF2382" evidence="1">
    <location>
        <begin position="190"/>
        <end position="307"/>
    </location>
</feature>
<dbReference type="Pfam" id="PF09557">
    <property type="entry name" value="DUF2382"/>
    <property type="match status" value="1"/>
</dbReference>
<protein>
    <submittedName>
        <fullName evidence="3">Uncharacterized protein</fullName>
    </submittedName>
</protein>
<dbReference type="InterPro" id="IPR052967">
    <property type="entry name" value="Stress_Response_Assoc"/>
</dbReference>
<sequence>MGKNRYIGMYFNETELVNRLDELKKEGWPEDDIYVVVKNDDQLTMVRSRSDAEIKSADDSWWDRFMGFVSGEDHVHRMVENLDFGTEDTMKYYHDIEEGGMLLYVDSGEANRHYMDNTDFYGRDGKSTDVNLGANGLSVTDQELNGGDPAFRMSQTLPDQTVNHQDNEVDRALRTNEQSFTDAATDEERLRLHEEKLQVNKHATQRGEIHVEKEVVEEPRSVDVNVSHDEVIIERRPVVNDEANVDGRYDHTAAAFKEDDETIRIPITEEQVEVTKKPVVTEEVILKKREVVENETIHDTVKREEVHFGKEGNVDVKGDSLDKDRF</sequence>
<evidence type="ECO:0000259" key="2">
    <source>
        <dbReference type="Pfam" id="PF11181"/>
    </source>
</evidence>
<dbReference type="Pfam" id="PF11181">
    <property type="entry name" value="YflT"/>
    <property type="match status" value="1"/>
</dbReference>
<dbReference type="Proteomes" id="UP000192486">
    <property type="component" value="Chromosome"/>
</dbReference>
<proteinExistence type="predicted"/>
<dbReference type="RefSeq" id="WP_029054938.1">
    <property type="nucleotide sequence ID" value="NZ_CP015108.1"/>
</dbReference>
<organism evidence="3 4">
    <name type="scientific">Sporosarcina ureae</name>
    <dbReference type="NCBI Taxonomy" id="1571"/>
    <lineage>
        <taxon>Bacteria</taxon>
        <taxon>Bacillati</taxon>
        <taxon>Bacillota</taxon>
        <taxon>Bacilli</taxon>
        <taxon>Bacillales</taxon>
        <taxon>Caryophanaceae</taxon>
        <taxon>Sporosarcina</taxon>
    </lineage>
</organism>
<evidence type="ECO:0000313" key="3">
    <source>
        <dbReference type="EMBL" id="ARF13808.1"/>
    </source>
</evidence>
<dbReference type="EMBL" id="CP015108">
    <property type="protein sequence ID" value="ARF13808.1"/>
    <property type="molecule type" value="Genomic_DNA"/>
</dbReference>
<dbReference type="PANTHER" id="PTHR38463:SF1">
    <property type="entry name" value="STRESS RESPONSE PROTEIN YSNF"/>
    <property type="match status" value="1"/>
</dbReference>
<dbReference type="InterPro" id="IPR019060">
    <property type="entry name" value="DUF2382"/>
</dbReference>
<gene>
    <name evidence="3" type="ORF">SporoS204_06415</name>
</gene>
<dbReference type="NCBIfam" id="TIGR02271">
    <property type="entry name" value="YsnF/AvaK domain"/>
    <property type="match status" value="1"/>
</dbReference>
<accession>A0ABN4YSP4</accession>
<dbReference type="PANTHER" id="PTHR38463">
    <property type="entry name" value="STRESS RESPONSE PROTEIN YSNF"/>
    <property type="match status" value="1"/>
</dbReference>
<reference evidence="3 4" key="1">
    <citation type="submission" date="2016-04" db="EMBL/GenBank/DDBJ databases">
        <title>Comparative Genomics and Epigenetics of Sporosarcina ureae.</title>
        <authorList>
            <person name="Oliver A.S."/>
            <person name="Cooper K.K."/>
        </authorList>
    </citation>
    <scope>NUCLEOTIDE SEQUENCE [LARGE SCALE GENOMIC DNA]</scope>
    <source>
        <strain evidence="3 4">S204</strain>
    </source>
</reference>
<evidence type="ECO:0000259" key="1">
    <source>
        <dbReference type="Pfam" id="PF09557"/>
    </source>
</evidence>
<evidence type="ECO:0000313" key="4">
    <source>
        <dbReference type="Proteomes" id="UP000192486"/>
    </source>
</evidence>
<feature type="domain" description="General stress protein 17M-like" evidence="2">
    <location>
        <begin position="7"/>
        <end position="99"/>
    </location>
</feature>
<name>A0ABN4YSP4_SPOUR</name>